<evidence type="ECO:0000313" key="3">
    <source>
        <dbReference type="Proteomes" id="UP000490386"/>
    </source>
</evidence>
<dbReference type="Pfam" id="PF00583">
    <property type="entry name" value="Acetyltransf_1"/>
    <property type="match status" value="1"/>
</dbReference>
<dbReference type="CDD" id="cd04301">
    <property type="entry name" value="NAT_SF"/>
    <property type="match status" value="1"/>
</dbReference>
<gene>
    <name evidence="2" type="ORF">F8O03_13420</name>
</gene>
<feature type="domain" description="N-acetyltransferase" evidence="1">
    <location>
        <begin position="97"/>
        <end position="225"/>
    </location>
</feature>
<name>A0A7J5B2Z9_9MICO</name>
<dbReference type="Proteomes" id="UP000490386">
    <property type="component" value="Unassembled WGS sequence"/>
</dbReference>
<keyword evidence="3" id="KW-1185">Reference proteome</keyword>
<accession>A0A7J5B2Z9</accession>
<comment type="caution">
    <text evidence="2">The sequence shown here is derived from an EMBL/GenBank/DDBJ whole genome shotgun (WGS) entry which is preliminary data.</text>
</comment>
<organism evidence="2 3">
    <name type="scientific">Pseudoclavibacter terrae</name>
    <dbReference type="NCBI Taxonomy" id="1530195"/>
    <lineage>
        <taxon>Bacteria</taxon>
        <taxon>Bacillati</taxon>
        <taxon>Actinomycetota</taxon>
        <taxon>Actinomycetes</taxon>
        <taxon>Micrococcales</taxon>
        <taxon>Microbacteriaceae</taxon>
        <taxon>Pseudoclavibacter</taxon>
    </lineage>
</organism>
<evidence type="ECO:0000313" key="2">
    <source>
        <dbReference type="EMBL" id="KAB1637374.1"/>
    </source>
</evidence>
<dbReference type="OrthoDB" id="9797456at2"/>
<dbReference type="InterPro" id="IPR000182">
    <property type="entry name" value="GNAT_dom"/>
</dbReference>
<dbReference type="AlphaFoldDB" id="A0A7J5B2Z9"/>
<keyword evidence="2" id="KW-0808">Transferase</keyword>
<protein>
    <submittedName>
        <fullName evidence="2">GNAT family N-acetyltransferase</fullName>
    </submittedName>
</protein>
<dbReference type="PROSITE" id="PS51186">
    <property type="entry name" value="GNAT"/>
    <property type="match status" value="1"/>
</dbReference>
<reference evidence="2 3" key="1">
    <citation type="submission" date="2019-09" db="EMBL/GenBank/DDBJ databases">
        <title>Phylogeny of genus Pseudoclavibacter and closely related genus.</title>
        <authorList>
            <person name="Li Y."/>
        </authorList>
    </citation>
    <scope>NUCLEOTIDE SEQUENCE [LARGE SCALE GENOMIC DNA]</scope>
    <source>
        <strain evidence="2 3">THG-MD12</strain>
    </source>
</reference>
<dbReference type="Gene3D" id="3.40.630.30">
    <property type="match status" value="1"/>
</dbReference>
<sequence length="225" mass="23904">MPTVLDAGFSDLALVVVDPTLPERRSVARLRVEAGPVLVSLTPARARELALADGDRTDDAALGLVLERAGVTLNGADHLFYLTLDAQAVLRGEAPSPATRQLTEADAPAFEELTAAAPEADLDEAFVELDHWLVFGTFVGDRLASAVSMYPWDGTRLADLGVITLPEFRGRGLGRATVRAASSAALSRGYEPQYRCQVDNVASVALARAAGFTPFGLWEVVAAEE</sequence>
<proteinExistence type="predicted"/>
<evidence type="ECO:0000259" key="1">
    <source>
        <dbReference type="PROSITE" id="PS51186"/>
    </source>
</evidence>
<dbReference type="GO" id="GO:0016747">
    <property type="term" value="F:acyltransferase activity, transferring groups other than amino-acyl groups"/>
    <property type="evidence" value="ECO:0007669"/>
    <property type="project" value="InterPro"/>
</dbReference>
<dbReference type="SUPFAM" id="SSF55729">
    <property type="entry name" value="Acyl-CoA N-acyltransferases (Nat)"/>
    <property type="match status" value="1"/>
</dbReference>
<dbReference type="InterPro" id="IPR016181">
    <property type="entry name" value="Acyl_CoA_acyltransferase"/>
</dbReference>
<dbReference type="EMBL" id="WBJX01000004">
    <property type="protein sequence ID" value="KAB1637374.1"/>
    <property type="molecule type" value="Genomic_DNA"/>
</dbReference>